<evidence type="ECO:0000256" key="1">
    <source>
        <dbReference type="ARBA" id="ARBA00022833"/>
    </source>
</evidence>
<dbReference type="Proteomes" id="UP001060039">
    <property type="component" value="Chromosome"/>
</dbReference>
<accession>A0ABY5FZ55</accession>
<gene>
    <name evidence="2" type="ORF">NNL39_05775</name>
</gene>
<evidence type="ECO:0000313" key="3">
    <source>
        <dbReference type="Proteomes" id="UP001060039"/>
    </source>
</evidence>
<dbReference type="SUPFAM" id="SSF53335">
    <property type="entry name" value="S-adenosyl-L-methionine-dependent methyltransferases"/>
    <property type="match status" value="1"/>
</dbReference>
<keyword evidence="3" id="KW-1185">Reference proteome</keyword>
<proteinExistence type="predicted"/>
<dbReference type="InterPro" id="IPR008715">
    <property type="entry name" value="SAM-MeTfrase_NodS-like"/>
</dbReference>
<dbReference type="RefSeq" id="WP_255160740.1">
    <property type="nucleotide sequence ID" value="NZ_CP101497.1"/>
</dbReference>
<dbReference type="InterPro" id="IPR024078">
    <property type="entry name" value="LmbE-like_dom_sf"/>
</dbReference>
<dbReference type="Gene3D" id="3.40.50.150">
    <property type="entry name" value="Vaccinia Virus protein VP39"/>
    <property type="match status" value="1"/>
</dbReference>
<dbReference type="InterPro" id="IPR003737">
    <property type="entry name" value="GlcNAc_PI_deacetylase-related"/>
</dbReference>
<name>A0ABY5FZ55_9MICO</name>
<reference evidence="2" key="1">
    <citation type="submission" date="2022-07" db="EMBL/GenBank/DDBJ databases">
        <title>Taxonomic analysis of Microcella humidisoli nov. sp., isolated from riverside soil.</title>
        <authorList>
            <person name="Molina K.M."/>
            <person name="Kim S.B."/>
        </authorList>
    </citation>
    <scope>NUCLEOTIDE SEQUENCE</scope>
    <source>
        <strain evidence="2">MMS21-STM10</strain>
    </source>
</reference>
<evidence type="ECO:0000313" key="2">
    <source>
        <dbReference type="EMBL" id="UTT63608.1"/>
    </source>
</evidence>
<sequence length="437" mass="47411">MVIFDAREPGTSAREWQADGRWTAAPLIDLARILSLVVIAAHPDDETLGAGGIIASCAQRGVAVDVVIVTDGAAAGSPDGTGDSALAQRREREARAAIAVLAPAARVLFLRFADGRTPDDRVSIAAGLSIALADAAPDALVLAPWRGDRHRDHRVVGEIAAELVEPHRLGEYPVWMWHWGHPDHPDIDWRRMRAASIDARIKLRALAEYASQTEGAAPVLSAAVLDAAAADREFIVIDGDDAIADWLERAYARRDDPWRVESRWYEQRKRAITLASLPARRYGRALEVGCSIGVLTADLADRCDELLAVDLSARAVALARARLVGRADVTVEQVDVRATVPAGPFDLVVLSEVGYYFTQEQLEQALRELDAALGDHGTMLACHWRRPVAEHLLTGDQVHAVIAARGVSRIVHHVEADFVIDVYSRDACSVAQHEGIA</sequence>
<dbReference type="CDD" id="cd02440">
    <property type="entry name" value="AdoMet_MTases"/>
    <property type="match status" value="1"/>
</dbReference>
<dbReference type="EMBL" id="CP101497">
    <property type="protein sequence ID" value="UTT63608.1"/>
    <property type="molecule type" value="Genomic_DNA"/>
</dbReference>
<dbReference type="PANTHER" id="PTHR12993:SF29">
    <property type="entry name" value="BLR3841 PROTEIN"/>
    <property type="match status" value="1"/>
</dbReference>
<keyword evidence="1" id="KW-0862">Zinc</keyword>
<dbReference type="Pfam" id="PF02585">
    <property type="entry name" value="PIG-L"/>
    <property type="match status" value="1"/>
</dbReference>
<dbReference type="InterPro" id="IPR029063">
    <property type="entry name" value="SAM-dependent_MTases_sf"/>
</dbReference>
<protein>
    <submittedName>
        <fullName evidence="2">PIG-L family deacetylase</fullName>
    </submittedName>
</protein>
<organism evidence="2 3">
    <name type="scientific">Microcella humidisoli</name>
    <dbReference type="NCBI Taxonomy" id="2963406"/>
    <lineage>
        <taxon>Bacteria</taxon>
        <taxon>Bacillati</taxon>
        <taxon>Actinomycetota</taxon>
        <taxon>Actinomycetes</taxon>
        <taxon>Micrococcales</taxon>
        <taxon>Microbacteriaceae</taxon>
        <taxon>Microcella</taxon>
    </lineage>
</organism>
<dbReference type="Pfam" id="PF05401">
    <property type="entry name" value="NodS"/>
    <property type="match status" value="1"/>
</dbReference>
<dbReference type="PANTHER" id="PTHR12993">
    <property type="entry name" value="N-ACETYLGLUCOSAMINYL-PHOSPHATIDYLINOSITOL DE-N-ACETYLASE-RELATED"/>
    <property type="match status" value="1"/>
</dbReference>
<dbReference type="SUPFAM" id="SSF102588">
    <property type="entry name" value="LmbE-like"/>
    <property type="match status" value="1"/>
</dbReference>
<dbReference type="Gene3D" id="3.40.50.10320">
    <property type="entry name" value="LmbE-like"/>
    <property type="match status" value="1"/>
</dbReference>